<comment type="caution">
    <text evidence="1">The sequence shown here is derived from an EMBL/GenBank/DDBJ whole genome shotgun (WGS) entry which is preliminary data.</text>
</comment>
<evidence type="ECO:0008006" key="3">
    <source>
        <dbReference type="Google" id="ProtNLM"/>
    </source>
</evidence>
<evidence type="ECO:0000313" key="2">
    <source>
        <dbReference type="Proteomes" id="UP000247409"/>
    </source>
</evidence>
<organism evidence="1 2">
    <name type="scientific">Gracilariopsis chorda</name>
    <dbReference type="NCBI Taxonomy" id="448386"/>
    <lineage>
        <taxon>Eukaryota</taxon>
        <taxon>Rhodophyta</taxon>
        <taxon>Florideophyceae</taxon>
        <taxon>Rhodymeniophycidae</taxon>
        <taxon>Gracilariales</taxon>
        <taxon>Gracilariaceae</taxon>
        <taxon>Gracilariopsis</taxon>
    </lineage>
</organism>
<dbReference type="OrthoDB" id="10436950at2759"/>
<proteinExistence type="predicted"/>
<gene>
    <name evidence="1" type="ORF">BWQ96_03255</name>
</gene>
<keyword evidence="2" id="KW-1185">Reference proteome</keyword>
<protein>
    <recommendedName>
        <fullName evidence="3">C2H2-type domain-containing protein</fullName>
    </recommendedName>
</protein>
<reference evidence="1 2" key="1">
    <citation type="journal article" date="2018" name="Mol. Biol. Evol.">
        <title>Analysis of the draft genome of the red seaweed Gracilariopsis chorda provides insights into genome size evolution in Rhodophyta.</title>
        <authorList>
            <person name="Lee J."/>
            <person name="Yang E.C."/>
            <person name="Graf L."/>
            <person name="Yang J.H."/>
            <person name="Qiu H."/>
            <person name="Zel Zion U."/>
            <person name="Chan C.X."/>
            <person name="Stephens T.G."/>
            <person name="Weber A.P.M."/>
            <person name="Boo G.H."/>
            <person name="Boo S.M."/>
            <person name="Kim K.M."/>
            <person name="Shin Y."/>
            <person name="Jung M."/>
            <person name="Lee S.J."/>
            <person name="Yim H.S."/>
            <person name="Lee J.H."/>
            <person name="Bhattacharya D."/>
            <person name="Yoon H.S."/>
        </authorList>
    </citation>
    <scope>NUCLEOTIDE SEQUENCE [LARGE SCALE GENOMIC DNA]</scope>
    <source>
        <strain evidence="1 2">SKKU-2015</strain>
        <tissue evidence="1">Whole body</tissue>
    </source>
</reference>
<sequence>MPIVDGHPDRDAAQSPHQRAPSAVELYAAAFFRPPTAHRAPSKQTVAAATYAVYLHTSEHHLRLAQPLVTPHQTYRTAVLQSVLSALELANCLCLPYVRLCVDDAQLVNLFHVERPRRLADTVRSAPADFASPEDMALWRAILSLADTFSERGATLQLIQAQSCQSLRTVRSLCESAVHQHEYCSNCECNYGPLFTPHDCGPAYQPSLKRTGSLVERTDAYGRPQIVEAVCPRCSAKFQHLHQLERHVESDCPELLDEWFAHTKIVKD</sequence>
<evidence type="ECO:0000313" key="1">
    <source>
        <dbReference type="EMBL" id="PXF46917.1"/>
    </source>
</evidence>
<accession>A0A2V3IZ05</accession>
<name>A0A2V3IZ05_9FLOR</name>
<dbReference type="AlphaFoldDB" id="A0A2V3IZ05"/>
<dbReference type="EMBL" id="NBIV01000031">
    <property type="protein sequence ID" value="PXF46917.1"/>
    <property type="molecule type" value="Genomic_DNA"/>
</dbReference>
<dbReference type="Proteomes" id="UP000247409">
    <property type="component" value="Unassembled WGS sequence"/>
</dbReference>